<dbReference type="PANTHER" id="PTHR43413:SF6">
    <property type="entry name" value="REGULATORY PROTEIN ASNC"/>
    <property type="match status" value="1"/>
</dbReference>
<evidence type="ECO:0000313" key="2">
    <source>
        <dbReference type="EMBL" id="KEQ56076.1"/>
    </source>
</evidence>
<protein>
    <submittedName>
        <fullName evidence="2">AsnC family transcriptional regulator protein</fullName>
    </submittedName>
</protein>
<organism evidence="2 3">
    <name type="scientific">Marine Group I thaumarchaeote SCGC AAA799-N04</name>
    <dbReference type="NCBI Taxonomy" id="1502293"/>
    <lineage>
        <taxon>Archaea</taxon>
        <taxon>Nitrososphaerota</taxon>
        <taxon>Marine Group I</taxon>
    </lineage>
</organism>
<dbReference type="InterPro" id="IPR050684">
    <property type="entry name" value="HTH-Siroheme_Decarb"/>
</dbReference>
<feature type="domain" description="Transcription regulator AsnC/Lrp ligand binding" evidence="1">
    <location>
        <begin position="3"/>
        <end position="63"/>
    </location>
</feature>
<feature type="domain" description="Transcription regulator AsnC/Lrp ligand binding" evidence="1">
    <location>
        <begin position="95"/>
        <end position="159"/>
    </location>
</feature>
<dbReference type="PATRIC" id="fig|1502293.3.peg.1397"/>
<evidence type="ECO:0000313" key="3">
    <source>
        <dbReference type="Proteomes" id="UP000028059"/>
    </source>
</evidence>
<dbReference type="AlphaFoldDB" id="A0A081RLK3"/>
<evidence type="ECO:0000259" key="1">
    <source>
        <dbReference type="Pfam" id="PF01037"/>
    </source>
</evidence>
<comment type="caution">
    <text evidence="2">The sequence shown here is derived from an EMBL/GenBank/DDBJ whole genome shotgun (WGS) entry which is preliminary data.</text>
</comment>
<dbReference type="EMBL" id="JOKN01000034">
    <property type="protein sequence ID" value="KEQ56076.1"/>
    <property type="molecule type" value="Genomic_DNA"/>
</dbReference>
<dbReference type="Pfam" id="PF01037">
    <property type="entry name" value="AsnC_trans_reg"/>
    <property type="match status" value="2"/>
</dbReference>
<name>A0A081RLK3_9ARCH</name>
<dbReference type="InterPro" id="IPR011008">
    <property type="entry name" value="Dimeric_a/b-barrel"/>
</dbReference>
<dbReference type="Gene3D" id="3.30.70.920">
    <property type="match status" value="2"/>
</dbReference>
<accession>A0A081RLK3</accession>
<reference evidence="2 3" key="1">
    <citation type="submission" date="2014-06" db="EMBL/GenBank/DDBJ databases">
        <authorList>
            <person name="Ngugi D.K."/>
            <person name="Blom J."/>
            <person name="Alam I."/>
            <person name="Rashid M."/>
            <person name="Ba Alawi W."/>
            <person name="Zhang G."/>
            <person name="Hikmawan T."/>
            <person name="Guan Y."/>
            <person name="Antunes A."/>
            <person name="Siam R."/>
            <person name="ElDorry H."/>
            <person name="Bajic V."/>
            <person name="Stingl U."/>
        </authorList>
    </citation>
    <scope>NUCLEOTIDE SEQUENCE [LARGE SCALE GENOMIC DNA]</scope>
    <source>
        <strain evidence="2">SCGC AAA799-N04</strain>
    </source>
</reference>
<dbReference type="PANTHER" id="PTHR43413">
    <property type="entry name" value="TRANSCRIPTIONAL REGULATOR, ASNC FAMILY"/>
    <property type="match status" value="1"/>
</dbReference>
<proteinExistence type="predicted"/>
<gene>
    <name evidence="2" type="ORF">AAA799N04_01508</name>
</gene>
<keyword evidence="3" id="KW-1185">Reference proteome</keyword>
<dbReference type="InterPro" id="IPR019887">
    <property type="entry name" value="Tscrpt_reg_AsnC/Lrp_C"/>
</dbReference>
<sequence length="166" mass="18496">MNCEPNSEKDCIATLKKIPGVREAHGTLGLYDIIAQIELDTDKEIQDTTGNIRKMPKIRSTMTLTRSESGELFQPSEKLIGAMLGQNLVKSYIVIHCDKGEEYPILKDLSHIPEVKEADVIFGLYDVICKVESSSNEILDNVITKAIRKIPHIVSSMTLNVIPEQS</sequence>
<dbReference type="SUPFAM" id="SSF54909">
    <property type="entry name" value="Dimeric alpha+beta barrel"/>
    <property type="match status" value="2"/>
</dbReference>
<dbReference type="Proteomes" id="UP000028059">
    <property type="component" value="Unassembled WGS sequence"/>
</dbReference>